<evidence type="ECO:0000313" key="2">
    <source>
        <dbReference type="EMBL" id="ETW04879.1"/>
    </source>
</evidence>
<organism evidence="2">
    <name type="scientific">Aphanomyces invadans</name>
    <dbReference type="NCBI Taxonomy" id="157072"/>
    <lineage>
        <taxon>Eukaryota</taxon>
        <taxon>Sar</taxon>
        <taxon>Stramenopiles</taxon>
        <taxon>Oomycota</taxon>
        <taxon>Saprolegniomycetes</taxon>
        <taxon>Saprolegniales</taxon>
        <taxon>Verrucalvaceae</taxon>
        <taxon>Aphanomyces</taxon>
    </lineage>
</organism>
<dbReference type="OrthoDB" id="105717at2759"/>
<dbReference type="RefSeq" id="XP_008866318.1">
    <property type="nucleotide sequence ID" value="XM_008868096.1"/>
</dbReference>
<name>A0A024UF34_9STRA</name>
<evidence type="ECO:0000256" key="1">
    <source>
        <dbReference type="SAM" id="MobiDB-lite"/>
    </source>
</evidence>
<proteinExistence type="predicted"/>
<protein>
    <submittedName>
        <fullName evidence="2">Uncharacterized protein</fullName>
    </submittedName>
</protein>
<dbReference type="AlphaFoldDB" id="A0A024UF34"/>
<feature type="compositionally biased region" description="Basic and acidic residues" evidence="1">
    <location>
        <begin position="1"/>
        <end position="20"/>
    </location>
</feature>
<feature type="compositionally biased region" description="Polar residues" evidence="1">
    <location>
        <begin position="46"/>
        <end position="62"/>
    </location>
</feature>
<dbReference type="VEuPathDB" id="FungiDB:H310_03991"/>
<sequence length="194" mass="21938">MMKQDTAKVDQAHVKGDGRDTSGAGSRAPDSHLPSHSPPMLLPRYRTSTGQPTPSGYHSTPTEHMPPPHHGYQQVDPTSPTSVYNARRRKVLIASQHVSMHDPNYRKRVAVEMRASHMNWRDECTGQERESNRRRIEYALRSHATTYDDLVLIVSALDEELLHISSCTKLQYFDSAMDFHRTLASWCTNPSSEG</sequence>
<reference evidence="2" key="1">
    <citation type="submission" date="2013-12" db="EMBL/GenBank/DDBJ databases">
        <title>The Genome Sequence of Aphanomyces invadans NJM9701.</title>
        <authorList>
            <consortium name="The Broad Institute Genomics Platform"/>
            <person name="Russ C."/>
            <person name="Tyler B."/>
            <person name="van West P."/>
            <person name="Dieguez-Uribeondo J."/>
            <person name="Young S.K."/>
            <person name="Zeng Q."/>
            <person name="Gargeya S."/>
            <person name="Fitzgerald M."/>
            <person name="Abouelleil A."/>
            <person name="Alvarado L."/>
            <person name="Chapman S.B."/>
            <person name="Gainer-Dewar J."/>
            <person name="Goldberg J."/>
            <person name="Griggs A."/>
            <person name="Gujja S."/>
            <person name="Hansen M."/>
            <person name="Howarth C."/>
            <person name="Imamovic A."/>
            <person name="Ireland A."/>
            <person name="Larimer J."/>
            <person name="McCowan C."/>
            <person name="Murphy C."/>
            <person name="Pearson M."/>
            <person name="Poon T.W."/>
            <person name="Priest M."/>
            <person name="Roberts A."/>
            <person name="Saif S."/>
            <person name="Shea T."/>
            <person name="Sykes S."/>
            <person name="Wortman J."/>
            <person name="Nusbaum C."/>
            <person name="Birren B."/>
        </authorList>
    </citation>
    <scope>NUCLEOTIDE SEQUENCE [LARGE SCALE GENOMIC DNA]</scope>
    <source>
        <strain evidence="2">NJM9701</strain>
    </source>
</reference>
<accession>A0A024UF34</accession>
<gene>
    <name evidence="2" type="ORF">H310_03991</name>
</gene>
<dbReference type="GeneID" id="20081041"/>
<dbReference type="EMBL" id="KI913957">
    <property type="protein sequence ID" value="ETW04879.1"/>
    <property type="molecule type" value="Genomic_DNA"/>
</dbReference>
<feature type="region of interest" description="Disordered" evidence="1">
    <location>
        <begin position="1"/>
        <end position="78"/>
    </location>
</feature>